<keyword evidence="1" id="KW-0472">Membrane</keyword>
<evidence type="ECO:0008006" key="4">
    <source>
        <dbReference type="Google" id="ProtNLM"/>
    </source>
</evidence>
<dbReference type="EMBL" id="JARBJD010000536">
    <property type="protein sequence ID" value="KAK2941208.1"/>
    <property type="molecule type" value="Genomic_DNA"/>
</dbReference>
<organism evidence="2 3">
    <name type="scientific">Blattamonas nauphoetae</name>
    <dbReference type="NCBI Taxonomy" id="2049346"/>
    <lineage>
        <taxon>Eukaryota</taxon>
        <taxon>Metamonada</taxon>
        <taxon>Preaxostyla</taxon>
        <taxon>Oxymonadida</taxon>
        <taxon>Blattamonas</taxon>
    </lineage>
</organism>
<sequence>MQVIVKVRSGISENGTPEDDTFSLSSAALVDFLLPHQKDICSNRCMNRRNRGKPSCGTENPTSHGTVTVRLRLLSVRVQLQEEYLKARAEWDLLEHSLTEASLMECVSALLPSNAVDARDAKFVHLQQDDEAEPDHSERSGIGASSVADDDRYAECGDLYWQIYFVLLLLSIQIVVPLMMGVAMQKYHSVRSQFPSRKF</sequence>
<gene>
    <name evidence="2" type="ORF">BLNAU_23876</name>
</gene>
<name>A0ABQ9WPF6_9EUKA</name>
<comment type="caution">
    <text evidence="2">The sequence shown here is derived from an EMBL/GenBank/DDBJ whole genome shotgun (WGS) entry which is preliminary data.</text>
</comment>
<proteinExistence type="predicted"/>
<keyword evidence="3" id="KW-1185">Reference proteome</keyword>
<protein>
    <recommendedName>
        <fullName evidence="4">Transmembrane protein</fullName>
    </recommendedName>
</protein>
<evidence type="ECO:0000313" key="3">
    <source>
        <dbReference type="Proteomes" id="UP001281761"/>
    </source>
</evidence>
<evidence type="ECO:0000256" key="1">
    <source>
        <dbReference type="SAM" id="Phobius"/>
    </source>
</evidence>
<reference evidence="2 3" key="1">
    <citation type="journal article" date="2022" name="bioRxiv">
        <title>Genomics of Preaxostyla Flagellates Illuminates Evolutionary Transitions and the Path Towards Mitochondrial Loss.</title>
        <authorList>
            <person name="Novak L.V.F."/>
            <person name="Treitli S.C."/>
            <person name="Pyrih J."/>
            <person name="Halakuc P."/>
            <person name="Pipaliya S.V."/>
            <person name="Vacek V."/>
            <person name="Brzon O."/>
            <person name="Soukal P."/>
            <person name="Eme L."/>
            <person name="Dacks J.B."/>
            <person name="Karnkowska A."/>
            <person name="Elias M."/>
            <person name="Hampl V."/>
        </authorList>
    </citation>
    <scope>NUCLEOTIDE SEQUENCE [LARGE SCALE GENOMIC DNA]</scope>
    <source>
        <strain evidence="2">NAU3</strain>
        <tissue evidence="2">Gut</tissue>
    </source>
</reference>
<dbReference type="Proteomes" id="UP001281761">
    <property type="component" value="Unassembled WGS sequence"/>
</dbReference>
<keyword evidence="1" id="KW-0812">Transmembrane</keyword>
<feature type="transmembrane region" description="Helical" evidence="1">
    <location>
        <begin position="159"/>
        <end position="183"/>
    </location>
</feature>
<accession>A0ABQ9WPF6</accession>
<keyword evidence="1" id="KW-1133">Transmembrane helix</keyword>
<evidence type="ECO:0000313" key="2">
    <source>
        <dbReference type="EMBL" id="KAK2941208.1"/>
    </source>
</evidence>